<gene>
    <name evidence="1" type="ORF">TMI583_LOCUS49793</name>
</gene>
<protein>
    <recommendedName>
        <fullName evidence="3">Tyrosine-protein kinase ephrin type A/B receptor-like domain-containing protein</fullName>
    </recommendedName>
</protein>
<feature type="non-terminal residue" evidence="1">
    <location>
        <position position="121"/>
    </location>
</feature>
<evidence type="ECO:0000313" key="1">
    <source>
        <dbReference type="EMBL" id="CAF4556303.1"/>
    </source>
</evidence>
<dbReference type="EMBL" id="CAJOBA010112001">
    <property type="protein sequence ID" value="CAF4556303.1"/>
    <property type="molecule type" value="Genomic_DNA"/>
</dbReference>
<dbReference type="Proteomes" id="UP000682733">
    <property type="component" value="Unassembled WGS sequence"/>
</dbReference>
<name>A0A8S2YKA5_9BILA</name>
<proteinExistence type="predicted"/>
<feature type="non-terminal residue" evidence="1">
    <location>
        <position position="1"/>
    </location>
</feature>
<dbReference type="InterPro" id="IPR009030">
    <property type="entry name" value="Growth_fac_rcpt_cys_sf"/>
</dbReference>
<sequence>GFHVAYSGSTQCGVCPKGHYCATTDQLLIPCPPGEYSGDGYTSCAKCSTEYYNTYLNSTICYPCPPGFYCDNAAACPNPCSTGAYCTSLSASCGKCGQCGSIAQIFDCASCARGKNANRIP</sequence>
<evidence type="ECO:0008006" key="3">
    <source>
        <dbReference type="Google" id="ProtNLM"/>
    </source>
</evidence>
<reference evidence="1" key="1">
    <citation type="submission" date="2021-02" db="EMBL/GenBank/DDBJ databases">
        <authorList>
            <person name="Nowell W R."/>
        </authorList>
    </citation>
    <scope>NUCLEOTIDE SEQUENCE</scope>
</reference>
<accession>A0A8S2YKA5</accession>
<comment type="caution">
    <text evidence="1">The sequence shown here is derived from an EMBL/GenBank/DDBJ whole genome shotgun (WGS) entry which is preliminary data.</text>
</comment>
<evidence type="ECO:0000313" key="2">
    <source>
        <dbReference type="Proteomes" id="UP000682733"/>
    </source>
</evidence>
<organism evidence="1 2">
    <name type="scientific">Didymodactylos carnosus</name>
    <dbReference type="NCBI Taxonomy" id="1234261"/>
    <lineage>
        <taxon>Eukaryota</taxon>
        <taxon>Metazoa</taxon>
        <taxon>Spiralia</taxon>
        <taxon>Gnathifera</taxon>
        <taxon>Rotifera</taxon>
        <taxon>Eurotatoria</taxon>
        <taxon>Bdelloidea</taxon>
        <taxon>Philodinida</taxon>
        <taxon>Philodinidae</taxon>
        <taxon>Didymodactylos</taxon>
    </lineage>
</organism>
<dbReference type="AlphaFoldDB" id="A0A8S2YKA5"/>
<dbReference type="SUPFAM" id="SSF57184">
    <property type="entry name" value="Growth factor receptor domain"/>
    <property type="match status" value="1"/>
</dbReference>